<dbReference type="Ensembl" id="ENSTNIT00000022524.1">
    <property type="protein sequence ID" value="ENSTNIP00000022285.1"/>
    <property type="gene ID" value="ENSTNIG00000019091.1"/>
</dbReference>
<dbReference type="FunFam" id="2.60.40.10:FF:000032">
    <property type="entry name" value="palladin isoform X1"/>
    <property type="match status" value="1"/>
</dbReference>
<dbReference type="InterPro" id="IPR007110">
    <property type="entry name" value="Ig-like_dom"/>
</dbReference>
<evidence type="ECO:0000256" key="3">
    <source>
        <dbReference type="ARBA" id="ARBA00022729"/>
    </source>
</evidence>
<dbReference type="SMART" id="SM00409">
    <property type="entry name" value="IG"/>
    <property type="match status" value="4"/>
</dbReference>
<dbReference type="CDD" id="cd00063">
    <property type="entry name" value="FN3"/>
    <property type="match status" value="2"/>
</dbReference>
<feature type="domain" description="Ig-like" evidence="12">
    <location>
        <begin position="301"/>
        <end position="408"/>
    </location>
</feature>
<feature type="domain" description="Fibronectin type-III" evidence="13">
    <location>
        <begin position="507"/>
        <end position="605"/>
    </location>
</feature>
<feature type="domain" description="Ig-like" evidence="12">
    <location>
        <begin position="20"/>
        <end position="88"/>
    </location>
</feature>
<evidence type="ECO:0000256" key="5">
    <source>
        <dbReference type="ARBA" id="ARBA00022889"/>
    </source>
</evidence>
<keyword evidence="10" id="KW-0393">Immunoglobulin domain</keyword>
<dbReference type="Pfam" id="PF13927">
    <property type="entry name" value="Ig_3"/>
    <property type="match status" value="2"/>
</dbReference>
<dbReference type="GO" id="GO:0050808">
    <property type="term" value="P:synapse organization"/>
    <property type="evidence" value="ECO:0007669"/>
    <property type="project" value="TreeGrafter"/>
</dbReference>
<dbReference type="PROSITE" id="PS50835">
    <property type="entry name" value="IG_LIKE"/>
    <property type="match status" value="4"/>
</dbReference>
<organism evidence="14 15">
    <name type="scientific">Tetraodon nigroviridis</name>
    <name type="common">Spotted green pufferfish</name>
    <name type="synonym">Chelonodon nigroviridis</name>
    <dbReference type="NCBI Taxonomy" id="99883"/>
    <lineage>
        <taxon>Eukaryota</taxon>
        <taxon>Metazoa</taxon>
        <taxon>Chordata</taxon>
        <taxon>Craniata</taxon>
        <taxon>Vertebrata</taxon>
        <taxon>Euteleostomi</taxon>
        <taxon>Actinopterygii</taxon>
        <taxon>Neopterygii</taxon>
        <taxon>Teleostei</taxon>
        <taxon>Neoteleostei</taxon>
        <taxon>Acanthomorphata</taxon>
        <taxon>Eupercaria</taxon>
        <taxon>Tetraodontiformes</taxon>
        <taxon>Tetradontoidea</taxon>
        <taxon>Tetraodontidae</taxon>
        <taxon>Tetraodon</taxon>
    </lineage>
</organism>
<dbReference type="PANTHER" id="PTHR45080">
    <property type="entry name" value="CONTACTIN 5"/>
    <property type="match status" value="1"/>
</dbReference>
<accession>H3DP36</accession>
<dbReference type="InterPro" id="IPR009138">
    <property type="entry name" value="Neural_cell_adh"/>
</dbReference>
<dbReference type="SMART" id="SM00060">
    <property type="entry name" value="FN3"/>
    <property type="match status" value="2"/>
</dbReference>
<dbReference type="Proteomes" id="UP000007303">
    <property type="component" value="Unassembled WGS sequence"/>
</dbReference>
<evidence type="ECO:0000256" key="10">
    <source>
        <dbReference type="ARBA" id="ARBA00023319"/>
    </source>
</evidence>
<evidence type="ECO:0000256" key="1">
    <source>
        <dbReference type="ARBA" id="ARBA00004167"/>
    </source>
</evidence>
<dbReference type="InterPro" id="IPR036179">
    <property type="entry name" value="Ig-like_dom_sf"/>
</dbReference>
<evidence type="ECO:0000256" key="8">
    <source>
        <dbReference type="ARBA" id="ARBA00023157"/>
    </source>
</evidence>
<feature type="transmembrane region" description="Helical" evidence="11">
    <location>
        <begin position="622"/>
        <end position="643"/>
    </location>
</feature>
<dbReference type="InParanoid" id="H3DP36"/>
<evidence type="ECO:0000313" key="14">
    <source>
        <dbReference type="Ensembl" id="ENSTNIP00000022285.1"/>
    </source>
</evidence>
<dbReference type="InterPro" id="IPR036116">
    <property type="entry name" value="FN3_sf"/>
</dbReference>
<dbReference type="GeneTree" id="ENSGT00940000166537"/>
<dbReference type="PANTHER" id="PTHR45080:SF29">
    <property type="entry name" value="NEURAL CELL ADHESION MOLECULE 1-LIKE ISOFORM X1"/>
    <property type="match status" value="1"/>
</dbReference>
<dbReference type="AlphaFoldDB" id="H3DP36"/>
<keyword evidence="7 11" id="KW-0472">Membrane</keyword>
<dbReference type="GO" id="GO:0005886">
    <property type="term" value="C:plasma membrane"/>
    <property type="evidence" value="ECO:0007669"/>
    <property type="project" value="TreeGrafter"/>
</dbReference>
<proteinExistence type="predicted"/>
<dbReference type="InterPro" id="IPR013783">
    <property type="entry name" value="Ig-like_fold"/>
</dbReference>
<evidence type="ECO:0000259" key="13">
    <source>
        <dbReference type="PROSITE" id="PS50853"/>
    </source>
</evidence>
<dbReference type="SMART" id="SM00408">
    <property type="entry name" value="IGc2"/>
    <property type="match status" value="4"/>
</dbReference>
<dbReference type="Pfam" id="PF00041">
    <property type="entry name" value="fn3"/>
    <property type="match status" value="2"/>
</dbReference>
<name>H3DP36_TETNG</name>
<dbReference type="GO" id="GO:0030424">
    <property type="term" value="C:axon"/>
    <property type="evidence" value="ECO:0007669"/>
    <property type="project" value="TreeGrafter"/>
</dbReference>
<dbReference type="InterPro" id="IPR013098">
    <property type="entry name" value="Ig_I-set"/>
</dbReference>
<evidence type="ECO:0000256" key="9">
    <source>
        <dbReference type="ARBA" id="ARBA00023180"/>
    </source>
</evidence>
<sequence length="671" mass="73908">HLGEGEVIFTPFCQGYKVDAKMALIPTTQDFPVGQNILLFCKAGGEGDITWRKNGMDVDDDKVTKIDETSSKLIIENAALEDSGTYTCHCDFENGHVDSIETELHIYMGPWFGQTKTYHEFLEGTEGRVPCLVTGQPEVDVLWLRDQKPVSSEVGGHLRQLPDNTLIIQKVKREDAGMYSCQGKIKDRPVFNTLNVSVVVNVPPTVYLKEEEKKVLASPETNVSLLCLVDGIPKPNITWNVELDAKTLRPTTIDSSHHQFNSDRSQLIIKSVTKSDYGEYTCTAINKIAESSATMKLHVFEALGVFVSAEQQIVSVGERVSVSCNVSGHPEPELHWINKHNGRRVVGRQSQNNITNPSPVHQVTQDATSGHAYVSEGVLVIEDMVPSDGGLYSCMAVGAIGNASRDVAIYSKAQPPSLSKEKYFQMKQLTLKTMPLDGGTAITSFVLQWKQDGDNHWEGISIPVSDPLVITNLKQYTSYTVRLAASNAVGVGHFSENKPVRTMGIREPDVPILSPIGMKVEGNTFYIPLQHVEQGASPLQHFTLRYREDKDGAEWKEMELSPSADSISLQDLSFGSDYEVEVKAVNFNGSSIPATFNFTIGQQPCKRPRCIKVSSSMTKGTVVGIVIVIFLVVFLIVDATCCYKNHCGMLMSIAVKLFGQNVPGMKAIDEE</sequence>
<evidence type="ECO:0000256" key="2">
    <source>
        <dbReference type="ARBA" id="ARBA00022692"/>
    </source>
</evidence>
<keyword evidence="9" id="KW-0325">Glycoprotein</keyword>
<dbReference type="SUPFAM" id="SSF48726">
    <property type="entry name" value="Immunoglobulin"/>
    <property type="match status" value="4"/>
</dbReference>
<dbReference type="GO" id="GO:0007156">
    <property type="term" value="P:homophilic cell adhesion via plasma membrane adhesion molecules"/>
    <property type="evidence" value="ECO:0007669"/>
    <property type="project" value="TreeGrafter"/>
</dbReference>
<dbReference type="GO" id="GO:0008046">
    <property type="term" value="F:axon guidance receptor activity"/>
    <property type="evidence" value="ECO:0007669"/>
    <property type="project" value="TreeGrafter"/>
</dbReference>
<dbReference type="PRINTS" id="PR01838">
    <property type="entry name" value="NCAMFAMILY"/>
</dbReference>
<dbReference type="Pfam" id="PF07679">
    <property type="entry name" value="I-set"/>
    <property type="match status" value="2"/>
</dbReference>
<dbReference type="InterPro" id="IPR050958">
    <property type="entry name" value="Cell_Adh-Cytoskel_Orgn"/>
</dbReference>
<evidence type="ECO:0000256" key="6">
    <source>
        <dbReference type="ARBA" id="ARBA00022989"/>
    </source>
</evidence>
<feature type="domain" description="Fibronectin type-III" evidence="13">
    <location>
        <begin position="412"/>
        <end position="505"/>
    </location>
</feature>
<reference evidence="14" key="3">
    <citation type="submission" date="2025-09" db="UniProtKB">
        <authorList>
            <consortium name="Ensembl"/>
        </authorList>
    </citation>
    <scope>IDENTIFICATION</scope>
</reference>
<dbReference type="SUPFAM" id="SSF49265">
    <property type="entry name" value="Fibronectin type III"/>
    <property type="match status" value="1"/>
</dbReference>
<evidence type="ECO:0000259" key="12">
    <source>
        <dbReference type="PROSITE" id="PS50835"/>
    </source>
</evidence>
<reference evidence="15" key="1">
    <citation type="journal article" date="2004" name="Nature">
        <title>Genome duplication in the teleost fish Tetraodon nigroviridis reveals the early vertebrate proto-karyotype.</title>
        <authorList>
            <person name="Jaillon O."/>
            <person name="Aury J.-M."/>
            <person name="Brunet F."/>
            <person name="Petit J.-L."/>
            <person name="Stange-Thomann N."/>
            <person name="Mauceli E."/>
            <person name="Bouneau L."/>
            <person name="Fischer C."/>
            <person name="Ozouf-Costaz C."/>
            <person name="Bernot A."/>
            <person name="Nicaud S."/>
            <person name="Jaffe D."/>
            <person name="Fisher S."/>
            <person name="Lutfalla G."/>
            <person name="Dossat C."/>
            <person name="Segurens B."/>
            <person name="Dasilva C."/>
            <person name="Salanoubat M."/>
            <person name="Levy M."/>
            <person name="Boudet N."/>
            <person name="Castellano S."/>
            <person name="Anthouard V."/>
            <person name="Jubin C."/>
            <person name="Castelli V."/>
            <person name="Katinka M."/>
            <person name="Vacherie B."/>
            <person name="Biemont C."/>
            <person name="Skalli Z."/>
            <person name="Cattolico L."/>
            <person name="Poulain J."/>
            <person name="De Berardinis V."/>
            <person name="Cruaud C."/>
            <person name="Duprat S."/>
            <person name="Brottier P."/>
            <person name="Coutanceau J.-P."/>
            <person name="Gouzy J."/>
            <person name="Parra G."/>
            <person name="Lardier G."/>
            <person name="Chapple C."/>
            <person name="McKernan K.J."/>
            <person name="McEwan P."/>
            <person name="Bosak S."/>
            <person name="Kellis M."/>
            <person name="Volff J.-N."/>
            <person name="Guigo R."/>
            <person name="Zody M.C."/>
            <person name="Mesirov J."/>
            <person name="Lindblad-Toh K."/>
            <person name="Birren B."/>
            <person name="Nusbaum C."/>
            <person name="Kahn D."/>
            <person name="Robinson-Rechavi M."/>
            <person name="Laudet V."/>
            <person name="Schachter V."/>
            <person name="Quetier F."/>
            <person name="Saurin W."/>
            <person name="Scarpelli C."/>
            <person name="Wincker P."/>
            <person name="Lander E.S."/>
            <person name="Weissenbach J."/>
            <person name="Roest Crollius H."/>
        </authorList>
    </citation>
    <scope>NUCLEOTIDE SEQUENCE [LARGE SCALE GENOMIC DNA]</scope>
</reference>
<keyword evidence="15" id="KW-1185">Reference proteome</keyword>
<keyword evidence="4" id="KW-0677">Repeat</keyword>
<protein>
    <submittedName>
        <fullName evidence="14">Neural cell adhesion molecule 3</fullName>
    </submittedName>
</protein>
<feature type="domain" description="Ig-like" evidence="12">
    <location>
        <begin position="204"/>
        <end position="298"/>
    </location>
</feature>
<dbReference type="PROSITE" id="PS50853">
    <property type="entry name" value="FN3"/>
    <property type="match status" value="2"/>
</dbReference>
<reference evidence="14" key="2">
    <citation type="submission" date="2025-08" db="UniProtKB">
        <authorList>
            <consortium name="Ensembl"/>
        </authorList>
    </citation>
    <scope>IDENTIFICATION</scope>
</reference>
<dbReference type="Gene3D" id="2.60.40.10">
    <property type="entry name" value="Immunoglobulins"/>
    <property type="match status" value="6"/>
</dbReference>
<dbReference type="InterPro" id="IPR003961">
    <property type="entry name" value="FN3_dom"/>
</dbReference>
<evidence type="ECO:0000256" key="11">
    <source>
        <dbReference type="SAM" id="Phobius"/>
    </source>
</evidence>
<comment type="subcellular location">
    <subcellularLocation>
        <location evidence="1">Membrane</location>
        <topology evidence="1">Single-pass membrane protein</topology>
    </subcellularLocation>
</comment>
<keyword evidence="6 11" id="KW-1133">Transmembrane helix</keyword>
<keyword evidence="8" id="KW-1015">Disulfide bond</keyword>
<keyword evidence="5" id="KW-0130">Cell adhesion</keyword>
<keyword evidence="3" id="KW-0732">Signal</keyword>
<dbReference type="STRING" id="99883.ENSTNIP00000022285"/>
<keyword evidence="2 11" id="KW-0812">Transmembrane</keyword>
<dbReference type="CDD" id="cd00096">
    <property type="entry name" value="Ig"/>
    <property type="match status" value="1"/>
</dbReference>
<dbReference type="HOGENOM" id="CLU_010961_3_0_1"/>
<feature type="domain" description="Ig-like" evidence="12">
    <location>
        <begin position="110"/>
        <end position="197"/>
    </location>
</feature>
<evidence type="ECO:0000313" key="15">
    <source>
        <dbReference type="Proteomes" id="UP000007303"/>
    </source>
</evidence>
<evidence type="ECO:0000256" key="4">
    <source>
        <dbReference type="ARBA" id="ARBA00022737"/>
    </source>
</evidence>
<dbReference type="OMA" id="SATFMLH"/>
<evidence type="ECO:0000256" key="7">
    <source>
        <dbReference type="ARBA" id="ARBA00023136"/>
    </source>
</evidence>
<dbReference type="GO" id="GO:0043025">
    <property type="term" value="C:neuronal cell body"/>
    <property type="evidence" value="ECO:0007669"/>
    <property type="project" value="TreeGrafter"/>
</dbReference>
<dbReference type="InterPro" id="IPR003598">
    <property type="entry name" value="Ig_sub2"/>
</dbReference>
<dbReference type="InterPro" id="IPR003599">
    <property type="entry name" value="Ig_sub"/>
</dbReference>